<dbReference type="Proteomes" id="UP000585614">
    <property type="component" value="Unassembled WGS sequence"/>
</dbReference>
<comment type="caution">
    <text evidence="2">The sequence shown here is derived from an EMBL/GenBank/DDBJ whole genome shotgun (WGS) entry which is preliminary data.</text>
</comment>
<organism evidence="2 3">
    <name type="scientific">Rhinolophus ferrumequinum</name>
    <name type="common">Greater horseshoe bat</name>
    <dbReference type="NCBI Taxonomy" id="59479"/>
    <lineage>
        <taxon>Eukaryota</taxon>
        <taxon>Metazoa</taxon>
        <taxon>Chordata</taxon>
        <taxon>Craniata</taxon>
        <taxon>Vertebrata</taxon>
        <taxon>Euteleostomi</taxon>
        <taxon>Mammalia</taxon>
        <taxon>Eutheria</taxon>
        <taxon>Laurasiatheria</taxon>
        <taxon>Chiroptera</taxon>
        <taxon>Yinpterochiroptera</taxon>
        <taxon>Rhinolophoidea</taxon>
        <taxon>Rhinolophidae</taxon>
        <taxon>Rhinolophinae</taxon>
        <taxon>Rhinolophus</taxon>
    </lineage>
</organism>
<evidence type="ECO:0000313" key="2">
    <source>
        <dbReference type="EMBL" id="KAF6293136.1"/>
    </source>
</evidence>
<dbReference type="EMBL" id="JACAGC010000021">
    <property type="protein sequence ID" value="KAF6293136.1"/>
    <property type="molecule type" value="Genomic_DNA"/>
</dbReference>
<reference evidence="2 3" key="1">
    <citation type="journal article" date="2020" name="Nature">
        <title>Six reference-quality genomes reveal evolution of bat adaptations.</title>
        <authorList>
            <person name="Jebb D."/>
            <person name="Huang Z."/>
            <person name="Pippel M."/>
            <person name="Hughes G.M."/>
            <person name="Lavrichenko K."/>
            <person name="Devanna P."/>
            <person name="Winkler S."/>
            <person name="Jermiin L.S."/>
            <person name="Skirmuntt E.C."/>
            <person name="Katzourakis A."/>
            <person name="Burkitt-Gray L."/>
            <person name="Ray D.A."/>
            <person name="Sullivan K.A.M."/>
            <person name="Roscito J.G."/>
            <person name="Kirilenko B.M."/>
            <person name="Davalos L.M."/>
            <person name="Corthals A.P."/>
            <person name="Power M.L."/>
            <person name="Jones G."/>
            <person name="Ransome R.D."/>
            <person name="Dechmann D.K.N."/>
            <person name="Locatelli A.G."/>
            <person name="Puechmaille S.J."/>
            <person name="Fedrigo O."/>
            <person name="Jarvis E.D."/>
            <person name="Hiller M."/>
            <person name="Vernes S.C."/>
            <person name="Myers E.W."/>
            <person name="Teeling E.C."/>
        </authorList>
    </citation>
    <scope>NUCLEOTIDE SEQUENCE [LARGE SCALE GENOMIC DNA]</scope>
    <source>
        <strain evidence="2">MRhiFer1</strain>
        <tissue evidence="2">Lung</tissue>
    </source>
</reference>
<accession>A0A7J7SXH2</accession>
<feature type="compositionally biased region" description="Low complexity" evidence="1">
    <location>
        <begin position="21"/>
        <end position="30"/>
    </location>
</feature>
<name>A0A7J7SXH2_RHIFE</name>
<gene>
    <name evidence="2" type="ORF">mRhiFer1_009040</name>
</gene>
<protein>
    <submittedName>
        <fullName evidence="2">Uncharacterized protein</fullName>
    </submittedName>
</protein>
<evidence type="ECO:0000256" key="1">
    <source>
        <dbReference type="SAM" id="MobiDB-lite"/>
    </source>
</evidence>
<feature type="compositionally biased region" description="Pro residues" evidence="1">
    <location>
        <begin position="31"/>
        <end position="43"/>
    </location>
</feature>
<dbReference type="AlphaFoldDB" id="A0A7J7SXH2"/>
<feature type="region of interest" description="Disordered" evidence="1">
    <location>
        <begin position="14"/>
        <end position="68"/>
    </location>
</feature>
<proteinExistence type="predicted"/>
<sequence length="160" mass="17287">MTVWAVRSRWQAVSSSPCFPHTPGSSQPSSPGLPDPFSSPMPPWQQHRGRGACSPGPDAPPQGQTKGLFSGRSHALRLFCLFASPTCLFSSLRSHRGKCLHVVPLGEPGGRGPSKTFPDFSPNLPINLWGQSLPPLPACFQEVGSKQKPIFFFLPSLPPF</sequence>
<evidence type="ECO:0000313" key="3">
    <source>
        <dbReference type="Proteomes" id="UP000585614"/>
    </source>
</evidence>